<dbReference type="PANTHER" id="PTHR45033:SF2">
    <property type="entry name" value="ZINC-TYPE ALCOHOL DEHYDROGENASE-LIKE PROTEIN C1773.06C"/>
    <property type="match status" value="1"/>
</dbReference>
<dbReference type="CDD" id="cd08276">
    <property type="entry name" value="MDR7"/>
    <property type="match status" value="1"/>
</dbReference>
<dbReference type="InterPro" id="IPR020843">
    <property type="entry name" value="ER"/>
</dbReference>
<dbReference type="InterPro" id="IPR052711">
    <property type="entry name" value="Zinc_ADH-like"/>
</dbReference>
<dbReference type="Proteomes" id="UP000188318">
    <property type="component" value="Unassembled WGS sequence"/>
</dbReference>
<dbReference type="GO" id="GO:0016491">
    <property type="term" value="F:oxidoreductase activity"/>
    <property type="evidence" value="ECO:0007669"/>
    <property type="project" value="InterPro"/>
</dbReference>
<dbReference type="SMART" id="SM00829">
    <property type="entry name" value="PKS_ER"/>
    <property type="match status" value="1"/>
</dbReference>
<evidence type="ECO:0000313" key="2">
    <source>
        <dbReference type="EMBL" id="OOF93391.1"/>
    </source>
</evidence>
<sequence length="331" mass="35122">MERLPAWILNSRNSLDSFKSILNQPIPSLDDYDVLGAHSLTITPNVVTASDGAGVVQSVGPKVQTFQSGDKVCTYMVPQKPETEPVTFADVSTGLGQQVDGTLRPFGVFHETALVKMPSSLSFIEASTLTCAGLTAWNALFGLESRAPKKGDVVLVQGTGGVSVIALQFALACSATVIAATSSEAKAQKLKAVGAHHVLNYRTDLKWGETAKQLTPDGKGVHLVVDVGGLSTVGQSLKAVRPEGVVAMTGLLGGAPDANVNTLIDCLLNLCTARGVLLGSRRQFEEMNAFIAEHAIQPVVDAKVFGFEEVADAHRYMDDQRQFSKVCVKID</sequence>
<dbReference type="InterPro" id="IPR013149">
    <property type="entry name" value="ADH-like_C"/>
</dbReference>
<evidence type="ECO:0000259" key="1">
    <source>
        <dbReference type="SMART" id="SM00829"/>
    </source>
</evidence>
<dbReference type="EMBL" id="KV907504">
    <property type="protein sequence ID" value="OOF93391.1"/>
    <property type="molecule type" value="Genomic_DNA"/>
</dbReference>
<keyword evidence="3" id="KW-1185">Reference proteome</keyword>
<dbReference type="Gene3D" id="3.90.180.10">
    <property type="entry name" value="Medium-chain alcohol dehydrogenases, catalytic domain"/>
    <property type="match status" value="1"/>
</dbReference>
<dbReference type="SUPFAM" id="SSF51735">
    <property type="entry name" value="NAD(P)-binding Rossmann-fold domains"/>
    <property type="match status" value="1"/>
</dbReference>
<dbReference type="OrthoDB" id="9930022at2759"/>
<dbReference type="SUPFAM" id="SSF50129">
    <property type="entry name" value="GroES-like"/>
    <property type="match status" value="1"/>
</dbReference>
<accession>A0A1R3RFX5</accession>
<dbReference type="Pfam" id="PF00107">
    <property type="entry name" value="ADH_zinc_N"/>
    <property type="match status" value="1"/>
</dbReference>
<reference evidence="3" key="1">
    <citation type="journal article" date="2017" name="Genome Biol.">
        <title>Comparative genomics reveals high biological diversity and specific adaptations in the industrially and medically important fungal genus Aspergillus.</title>
        <authorList>
            <person name="de Vries R.P."/>
            <person name="Riley R."/>
            <person name="Wiebenga A."/>
            <person name="Aguilar-Osorio G."/>
            <person name="Amillis S."/>
            <person name="Uchima C.A."/>
            <person name="Anderluh G."/>
            <person name="Asadollahi M."/>
            <person name="Askin M."/>
            <person name="Barry K."/>
            <person name="Battaglia E."/>
            <person name="Bayram O."/>
            <person name="Benocci T."/>
            <person name="Braus-Stromeyer S.A."/>
            <person name="Caldana C."/>
            <person name="Canovas D."/>
            <person name="Cerqueira G.C."/>
            <person name="Chen F."/>
            <person name="Chen W."/>
            <person name="Choi C."/>
            <person name="Clum A."/>
            <person name="Dos Santos R.A."/>
            <person name="Damasio A.R."/>
            <person name="Diallinas G."/>
            <person name="Emri T."/>
            <person name="Fekete E."/>
            <person name="Flipphi M."/>
            <person name="Freyberg S."/>
            <person name="Gallo A."/>
            <person name="Gournas C."/>
            <person name="Habgood R."/>
            <person name="Hainaut M."/>
            <person name="Harispe M.L."/>
            <person name="Henrissat B."/>
            <person name="Hilden K.S."/>
            <person name="Hope R."/>
            <person name="Hossain A."/>
            <person name="Karabika E."/>
            <person name="Karaffa L."/>
            <person name="Karanyi Z."/>
            <person name="Krasevec N."/>
            <person name="Kuo A."/>
            <person name="Kusch H."/>
            <person name="LaButti K."/>
            <person name="Lagendijk E.L."/>
            <person name="Lapidus A."/>
            <person name="Levasseur A."/>
            <person name="Lindquist E."/>
            <person name="Lipzen A."/>
            <person name="Logrieco A.F."/>
            <person name="MacCabe A."/>
            <person name="Maekelae M.R."/>
            <person name="Malavazi I."/>
            <person name="Melin P."/>
            <person name="Meyer V."/>
            <person name="Mielnichuk N."/>
            <person name="Miskei M."/>
            <person name="Molnar A.P."/>
            <person name="Mule G."/>
            <person name="Ngan C.Y."/>
            <person name="Orejas M."/>
            <person name="Orosz E."/>
            <person name="Ouedraogo J.P."/>
            <person name="Overkamp K.M."/>
            <person name="Park H.-S."/>
            <person name="Perrone G."/>
            <person name="Piumi F."/>
            <person name="Punt P.J."/>
            <person name="Ram A.F."/>
            <person name="Ramon A."/>
            <person name="Rauscher S."/>
            <person name="Record E."/>
            <person name="Riano-Pachon D.M."/>
            <person name="Robert V."/>
            <person name="Roehrig J."/>
            <person name="Ruller R."/>
            <person name="Salamov A."/>
            <person name="Salih N.S."/>
            <person name="Samson R.A."/>
            <person name="Sandor E."/>
            <person name="Sanguinetti M."/>
            <person name="Schuetze T."/>
            <person name="Sepcic K."/>
            <person name="Shelest E."/>
            <person name="Sherlock G."/>
            <person name="Sophianopoulou V."/>
            <person name="Squina F.M."/>
            <person name="Sun H."/>
            <person name="Susca A."/>
            <person name="Todd R.B."/>
            <person name="Tsang A."/>
            <person name="Unkles S.E."/>
            <person name="van de Wiele N."/>
            <person name="van Rossen-Uffink D."/>
            <person name="Oliveira J.V."/>
            <person name="Vesth T.C."/>
            <person name="Visser J."/>
            <person name="Yu J.-H."/>
            <person name="Zhou M."/>
            <person name="Andersen M.R."/>
            <person name="Archer D.B."/>
            <person name="Baker S.E."/>
            <person name="Benoit I."/>
            <person name="Brakhage A.A."/>
            <person name="Braus G.H."/>
            <person name="Fischer R."/>
            <person name="Frisvad J.C."/>
            <person name="Goldman G.H."/>
            <person name="Houbraken J."/>
            <person name="Oakley B."/>
            <person name="Pocsi I."/>
            <person name="Scazzocchio C."/>
            <person name="Seiboth B."/>
            <person name="vanKuyk P.A."/>
            <person name="Wortman J."/>
            <person name="Dyer P.S."/>
            <person name="Grigoriev I.V."/>
        </authorList>
    </citation>
    <scope>NUCLEOTIDE SEQUENCE [LARGE SCALE GENOMIC DNA]</scope>
    <source>
        <strain evidence="3">ITEM 5010</strain>
    </source>
</reference>
<dbReference type="STRING" id="602072.A0A1R3RFX5"/>
<protein>
    <recommendedName>
        <fullName evidence="1">Enoyl reductase (ER) domain-containing protein</fullName>
    </recommendedName>
</protein>
<proteinExistence type="predicted"/>
<organism evidence="2 3">
    <name type="scientific">Aspergillus carbonarius (strain ITEM 5010)</name>
    <dbReference type="NCBI Taxonomy" id="602072"/>
    <lineage>
        <taxon>Eukaryota</taxon>
        <taxon>Fungi</taxon>
        <taxon>Dikarya</taxon>
        <taxon>Ascomycota</taxon>
        <taxon>Pezizomycotina</taxon>
        <taxon>Eurotiomycetes</taxon>
        <taxon>Eurotiomycetidae</taxon>
        <taxon>Eurotiales</taxon>
        <taxon>Aspergillaceae</taxon>
        <taxon>Aspergillus</taxon>
        <taxon>Aspergillus subgen. Circumdati</taxon>
    </lineage>
</organism>
<evidence type="ECO:0000313" key="3">
    <source>
        <dbReference type="Proteomes" id="UP000188318"/>
    </source>
</evidence>
<feature type="domain" description="Enoyl reductase (ER)" evidence="1">
    <location>
        <begin position="13"/>
        <end position="328"/>
    </location>
</feature>
<dbReference type="InterPro" id="IPR011032">
    <property type="entry name" value="GroES-like_sf"/>
</dbReference>
<dbReference type="Pfam" id="PF08240">
    <property type="entry name" value="ADH_N"/>
    <property type="match status" value="1"/>
</dbReference>
<dbReference type="Gene3D" id="3.40.50.720">
    <property type="entry name" value="NAD(P)-binding Rossmann-like Domain"/>
    <property type="match status" value="1"/>
</dbReference>
<dbReference type="PANTHER" id="PTHR45033">
    <property type="match status" value="1"/>
</dbReference>
<dbReference type="VEuPathDB" id="FungiDB:ASPCADRAFT_7617"/>
<dbReference type="InterPro" id="IPR036291">
    <property type="entry name" value="NAD(P)-bd_dom_sf"/>
</dbReference>
<dbReference type="OMA" id="FFRFCTT"/>
<gene>
    <name evidence="2" type="ORF">ASPCADRAFT_7617</name>
</gene>
<dbReference type="AlphaFoldDB" id="A0A1R3RFX5"/>
<dbReference type="InterPro" id="IPR013154">
    <property type="entry name" value="ADH-like_N"/>
</dbReference>
<name>A0A1R3RFX5_ASPC5</name>